<keyword evidence="4" id="KW-1185">Reference proteome</keyword>
<feature type="chain" id="PRO_5011768584" evidence="2">
    <location>
        <begin position="20"/>
        <end position="298"/>
    </location>
</feature>
<gene>
    <name evidence="3" type="ORF">SAMN05216480_105142</name>
</gene>
<dbReference type="NCBIfam" id="TIGR01200">
    <property type="entry name" value="GLPGLI"/>
    <property type="match status" value="1"/>
</dbReference>
<dbReference type="AlphaFoldDB" id="A0A1I7GP89"/>
<dbReference type="InterPro" id="IPR005901">
    <property type="entry name" value="GLPGLI"/>
</dbReference>
<dbReference type="OrthoDB" id="1068986at2"/>
<proteinExistence type="predicted"/>
<feature type="signal peptide" evidence="2">
    <location>
        <begin position="1"/>
        <end position="19"/>
    </location>
</feature>
<dbReference type="Pfam" id="PF09697">
    <property type="entry name" value="Porph_ging"/>
    <property type="match status" value="1"/>
</dbReference>
<protein>
    <submittedName>
        <fullName evidence="3">GLPGLI family protein</fullName>
    </submittedName>
</protein>
<feature type="compositionally biased region" description="Basic and acidic residues" evidence="1">
    <location>
        <begin position="180"/>
        <end position="191"/>
    </location>
</feature>
<evidence type="ECO:0000313" key="4">
    <source>
        <dbReference type="Proteomes" id="UP000199138"/>
    </source>
</evidence>
<accession>A0A1I7GP89</accession>
<reference evidence="3 4" key="1">
    <citation type="submission" date="2016-10" db="EMBL/GenBank/DDBJ databases">
        <authorList>
            <person name="de Groot N.N."/>
        </authorList>
    </citation>
    <scope>NUCLEOTIDE SEQUENCE [LARGE SCALE GENOMIC DNA]</scope>
    <source>
        <strain evidence="3 4">CGMCC 1.12333</strain>
    </source>
</reference>
<evidence type="ECO:0000313" key="3">
    <source>
        <dbReference type="EMBL" id="SFU50273.1"/>
    </source>
</evidence>
<evidence type="ECO:0000256" key="1">
    <source>
        <dbReference type="SAM" id="MobiDB-lite"/>
    </source>
</evidence>
<organism evidence="3 4">
    <name type="scientific">Pustulibacterium marinum</name>
    <dbReference type="NCBI Taxonomy" id="1224947"/>
    <lineage>
        <taxon>Bacteria</taxon>
        <taxon>Pseudomonadati</taxon>
        <taxon>Bacteroidota</taxon>
        <taxon>Flavobacteriia</taxon>
        <taxon>Flavobacteriales</taxon>
        <taxon>Flavobacteriaceae</taxon>
        <taxon>Pustulibacterium</taxon>
    </lineage>
</organism>
<dbReference type="STRING" id="1224947.SAMN05216480_105142"/>
<name>A0A1I7GP89_9FLAO</name>
<keyword evidence="2" id="KW-0732">Signal</keyword>
<evidence type="ECO:0000256" key="2">
    <source>
        <dbReference type="SAM" id="SignalP"/>
    </source>
</evidence>
<sequence length="298" mass="34115">MKKIVFLIAVIFNYVTANAQDFQGVAYYESKTTFDSDFGGRGREMTEEMKKRIAERMKSMFEKTYILTFNRSEATYQEEEKLETPGQGGGGPRFGGFNSSGDYYKNVKETRFTNQKEVFGKVFLIKDSLPKLEWQMGTETKKIGNYTCYKATAIRSVDPLDFRSMRPRPPKEDEEEADKPEEKAQDTVKRRSPLDMVETPSEITVTAWYTPEIPVNMGPGEYNGLPGLILEVSADKTTILCSKITLNPENKEEIKEPSKGKEVTQEEFNEILKEKMEEMRERFQGGNGRRDGGGRRPF</sequence>
<dbReference type="EMBL" id="FPBK01000005">
    <property type="protein sequence ID" value="SFU50273.1"/>
    <property type="molecule type" value="Genomic_DNA"/>
</dbReference>
<feature type="region of interest" description="Disordered" evidence="1">
    <location>
        <begin position="160"/>
        <end position="191"/>
    </location>
</feature>
<dbReference type="Proteomes" id="UP000199138">
    <property type="component" value="Unassembled WGS sequence"/>
</dbReference>
<dbReference type="RefSeq" id="WP_093024805.1">
    <property type="nucleotide sequence ID" value="NZ_FPBK01000005.1"/>
</dbReference>